<dbReference type="AlphaFoldDB" id="A0A4P2QBN1"/>
<accession>A0A4P2QBN1</accession>
<evidence type="ECO:0000313" key="2">
    <source>
        <dbReference type="Proteomes" id="UP000295781"/>
    </source>
</evidence>
<proteinExistence type="predicted"/>
<sequence length="48" mass="4890">MKVGDSDKAELQKARGWQPSGLRLFGGPNVYAAEASGAQIGASAGGER</sequence>
<gene>
    <name evidence="1" type="ORF">SOCEGT47_072980</name>
</gene>
<organism evidence="1 2">
    <name type="scientific">Sorangium cellulosum</name>
    <name type="common">Polyangium cellulosum</name>
    <dbReference type="NCBI Taxonomy" id="56"/>
    <lineage>
        <taxon>Bacteria</taxon>
        <taxon>Pseudomonadati</taxon>
        <taxon>Myxococcota</taxon>
        <taxon>Polyangia</taxon>
        <taxon>Polyangiales</taxon>
        <taxon>Polyangiaceae</taxon>
        <taxon>Sorangium</taxon>
    </lineage>
</organism>
<dbReference type="Proteomes" id="UP000295781">
    <property type="component" value="Chromosome"/>
</dbReference>
<protein>
    <submittedName>
        <fullName evidence="1">Uncharacterized protein</fullName>
    </submittedName>
</protein>
<dbReference type="EMBL" id="CP012670">
    <property type="protein sequence ID" value="AUX26728.1"/>
    <property type="molecule type" value="Genomic_DNA"/>
</dbReference>
<reference evidence="1 2" key="1">
    <citation type="submission" date="2015-09" db="EMBL/GenBank/DDBJ databases">
        <title>Sorangium comparison.</title>
        <authorList>
            <person name="Zaburannyi N."/>
            <person name="Bunk B."/>
            <person name="Overmann J."/>
            <person name="Mueller R."/>
        </authorList>
    </citation>
    <scope>NUCLEOTIDE SEQUENCE [LARGE SCALE GENOMIC DNA]</scope>
    <source>
        <strain evidence="1 2">So ceGT47</strain>
    </source>
</reference>
<name>A0A4P2QBN1_SORCE</name>
<evidence type="ECO:0000313" key="1">
    <source>
        <dbReference type="EMBL" id="AUX26728.1"/>
    </source>
</evidence>